<sequence length="88" mass="9971">MSKLDSATERFKAALDRLEAGIHRQLLRAQSAARLENELDALKQDRAKLAEELDHMKFEARRLNELNERASETLANAIEGIREVLAAE</sequence>
<keyword evidence="3" id="KW-1185">Reference proteome</keyword>
<dbReference type="Proteomes" id="UP000468901">
    <property type="component" value="Unassembled WGS sequence"/>
</dbReference>
<protein>
    <submittedName>
        <fullName evidence="2">DUF4164 family protein</fullName>
    </submittedName>
</protein>
<proteinExistence type="predicted"/>
<dbReference type="InterPro" id="IPR025310">
    <property type="entry name" value="DUF4164"/>
</dbReference>
<reference evidence="2 3" key="1">
    <citation type="submission" date="2019-09" db="EMBL/GenBank/DDBJ databases">
        <title>Parvibaculum sedimenti sp. nov., isolated from sediment.</title>
        <authorList>
            <person name="Wang Y."/>
        </authorList>
    </citation>
    <scope>NUCLEOTIDE SEQUENCE [LARGE SCALE GENOMIC DNA]</scope>
    <source>
        <strain evidence="2 3">HXT-9</strain>
    </source>
</reference>
<accession>A0A6N6VML0</accession>
<keyword evidence="1" id="KW-0175">Coiled coil</keyword>
<evidence type="ECO:0000256" key="1">
    <source>
        <dbReference type="SAM" id="Coils"/>
    </source>
</evidence>
<dbReference type="RefSeq" id="WP_152215640.1">
    <property type="nucleotide sequence ID" value="NZ_WESC01000005.1"/>
</dbReference>
<gene>
    <name evidence="2" type="ORF">F2P47_07060</name>
</gene>
<dbReference type="AlphaFoldDB" id="A0A6N6VML0"/>
<dbReference type="EMBL" id="WESC01000005">
    <property type="protein sequence ID" value="KAB7740798.1"/>
    <property type="molecule type" value="Genomic_DNA"/>
</dbReference>
<dbReference type="Pfam" id="PF13747">
    <property type="entry name" value="DUF4164"/>
    <property type="match status" value="1"/>
</dbReference>
<feature type="coiled-coil region" evidence="1">
    <location>
        <begin position="32"/>
        <end position="76"/>
    </location>
</feature>
<evidence type="ECO:0000313" key="3">
    <source>
        <dbReference type="Proteomes" id="UP000468901"/>
    </source>
</evidence>
<evidence type="ECO:0000313" key="2">
    <source>
        <dbReference type="EMBL" id="KAB7740798.1"/>
    </source>
</evidence>
<name>A0A6N6VML0_9HYPH</name>
<organism evidence="2 3">
    <name type="scientific">Parvibaculum sedimenti</name>
    <dbReference type="NCBI Taxonomy" id="2608632"/>
    <lineage>
        <taxon>Bacteria</taxon>
        <taxon>Pseudomonadati</taxon>
        <taxon>Pseudomonadota</taxon>
        <taxon>Alphaproteobacteria</taxon>
        <taxon>Hyphomicrobiales</taxon>
        <taxon>Parvibaculaceae</taxon>
        <taxon>Parvibaculum</taxon>
    </lineage>
</organism>
<comment type="caution">
    <text evidence="2">The sequence shown here is derived from an EMBL/GenBank/DDBJ whole genome shotgun (WGS) entry which is preliminary data.</text>
</comment>